<dbReference type="AlphaFoldDB" id="A0A327SU36"/>
<feature type="transmembrane region" description="Helical" evidence="1">
    <location>
        <begin position="6"/>
        <end position="24"/>
    </location>
</feature>
<keyword evidence="1" id="KW-0812">Transmembrane</keyword>
<gene>
    <name evidence="2" type="ORF">LY11_02262</name>
</gene>
<evidence type="ECO:0000313" key="3">
    <source>
        <dbReference type="Proteomes" id="UP000249754"/>
    </source>
</evidence>
<protein>
    <submittedName>
        <fullName evidence="2">Uncharacterized protein</fullName>
    </submittedName>
</protein>
<organism evidence="2 3">
    <name type="scientific">Pedobacter cryoconitis</name>
    <dbReference type="NCBI Taxonomy" id="188932"/>
    <lineage>
        <taxon>Bacteria</taxon>
        <taxon>Pseudomonadati</taxon>
        <taxon>Bacteroidota</taxon>
        <taxon>Sphingobacteriia</taxon>
        <taxon>Sphingobacteriales</taxon>
        <taxon>Sphingobacteriaceae</taxon>
        <taxon>Pedobacter</taxon>
    </lineage>
</organism>
<name>A0A327SU36_9SPHI</name>
<reference evidence="2 3" key="1">
    <citation type="submission" date="2018-06" db="EMBL/GenBank/DDBJ databases">
        <title>Genomic Encyclopedia of Archaeal and Bacterial Type Strains, Phase II (KMG-II): from individual species to whole genera.</title>
        <authorList>
            <person name="Goeker M."/>
        </authorList>
    </citation>
    <scope>NUCLEOTIDE SEQUENCE [LARGE SCALE GENOMIC DNA]</scope>
    <source>
        <strain evidence="2 3">DSM 14825</strain>
    </source>
</reference>
<sequence length="116" mass="13227">MVTVFNYKIVIFLFSMVLFFGFGLKATVSVGKWSAFYLAMEDESLADEEKNTKKEKSDRSAKKMWYLESPETDQLWLKISLATEAHNKVYLLAKLSEPHIAISTEPPENAAGFLRV</sequence>
<keyword evidence="1" id="KW-1133">Transmembrane helix</keyword>
<proteinExistence type="predicted"/>
<keyword evidence="1" id="KW-0472">Membrane</keyword>
<evidence type="ECO:0000256" key="1">
    <source>
        <dbReference type="SAM" id="Phobius"/>
    </source>
</evidence>
<comment type="caution">
    <text evidence="2">The sequence shown here is derived from an EMBL/GenBank/DDBJ whole genome shotgun (WGS) entry which is preliminary data.</text>
</comment>
<accession>A0A327SU36</accession>
<dbReference type="Proteomes" id="UP000249754">
    <property type="component" value="Unassembled WGS sequence"/>
</dbReference>
<evidence type="ECO:0000313" key="2">
    <source>
        <dbReference type="EMBL" id="RAJ31033.1"/>
    </source>
</evidence>
<dbReference type="EMBL" id="QLLR01000009">
    <property type="protein sequence ID" value="RAJ31033.1"/>
    <property type="molecule type" value="Genomic_DNA"/>
</dbReference>